<evidence type="ECO:0000256" key="3">
    <source>
        <dbReference type="ARBA" id="ARBA00022656"/>
    </source>
</evidence>
<proteinExistence type="inferred from homology"/>
<dbReference type="InterPro" id="IPR006173">
    <property type="entry name" value="Staph_tox_OB"/>
</dbReference>
<dbReference type="EMBL" id="WMFL01000045">
    <property type="protein sequence ID" value="NJI01812.1"/>
    <property type="molecule type" value="Genomic_DNA"/>
</dbReference>
<dbReference type="InterPro" id="IPR006126">
    <property type="entry name" value="Staph/Strept_toxin_CS"/>
</dbReference>
<dbReference type="InterPro" id="IPR006123">
    <property type="entry name" value="Toxin_b-grasp_Staph/Strep"/>
</dbReference>
<accession>A0A2T4MCS3</accession>
<dbReference type="AlphaFoldDB" id="A0A2T4MCS3"/>
<dbReference type="PROSITE" id="PS00278">
    <property type="entry name" value="STAPH_STREP_TOXIN_2"/>
    <property type="match status" value="1"/>
</dbReference>
<dbReference type="Pfam" id="PF02876">
    <property type="entry name" value="Stap_Strp_tox_C"/>
    <property type="match status" value="1"/>
</dbReference>
<feature type="domain" description="Staphylococcal/Streptococcal toxin beta-grasp" evidence="8">
    <location>
        <begin position="152"/>
        <end position="256"/>
    </location>
</feature>
<dbReference type="SUPFAM" id="SSF50203">
    <property type="entry name" value="Bacterial enterotoxins"/>
    <property type="match status" value="1"/>
</dbReference>
<protein>
    <submittedName>
        <fullName evidence="9">Exotoxin</fullName>
    </submittedName>
</protein>
<dbReference type="PRINTS" id="PR01898">
    <property type="entry name" value="SAGSUPRFAMLY"/>
</dbReference>
<feature type="disulfide bond" evidence="6">
    <location>
        <begin position="124"/>
        <end position="134"/>
    </location>
</feature>
<dbReference type="InterPro" id="IPR006177">
    <property type="entry name" value="Toxin_bac"/>
</dbReference>
<dbReference type="Pfam" id="PF01123">
    <property type="entry name" value="Stap_Strp_toxin"/>
    <property type="match status" value="1"/>
</dbReference>
<evidence type="ECO:0000313" key="10">
    <source>
        <dbReference type="Proteomes" id="UP000646308"/>
    </source>
</evidence>
<dbReference type="GO" id="GO:0005576">
    <property type="term" value="C:extracellular region"/>
    <property type="evidence" value="ECO:0007669"/>
    <property type="project" value="InterPro"/>
</dbReference>
<comment type="caution">
    <text evidence="9">The sequence shown here is derived from an EMBL/GenBank/DDBJ whole genome shotgun (WGS) entry which is preliminary data.</text>
</comment>
<dbReference type="PRINTS" id="PR00279">
    <property type="entry name" value="BACTRLTOXIN"/>
</dbReference>
<evidence type="ECO:0000256" key="6">
    <source>
        <dbReference type="PIRSR" id="PIRSR613307-50"/>
    </source>
</evidence>
<evidence type="ECO:0000256" key="2">
    <source>
        <dbReference type="ARBA" id="ARBA00022633"/>
    </source>
</evidence>
<evidence type="ECO:0000313" key="9">
    <source>
        <dbReference type="EMBL" id="NJI01812.1"/>
    </source>
</evidence>
<dbReference type="InterPro" id="IPR016091">
    <property type="entry name" value="SuperAg_toxin_C"/>
</dbReference>
<dbReference type="SUPFAM" id="SSF54334">
    <property type="entry name" value="Superantigen toxins, C-terminal domain"/>
    <property type="match status" value="1"/>
</dbReference>
<evidence type="ECO:0000256" key="5">
    <source>
        <dbReference type="ARBA" id="ARBA00022861"/>
    </source>
</evidence>
<feature type="domain" description="Staphylococcal/Streptococcal toxin OB-fold" evidence="7">
    <location>
        <begin position="52"/>
        <end position="141"/>
    </location>
</feature>
<dbReference type="GO" id="GO:0090729">
    <property type="term" value="F:toxin activity"/>
    <property type="evidence" value="ECO:0007669"/>
    <property type="project" value="UniProtKB-KW"/>
</dbReference>
<evidence type="ECO:0000259" key="7">
    <source>
        <dbReference type="Pfam" id="PF01123"/>
    </source>
</evidence>
<organism evidence="9 10">
    <name type="scientific">Staphylococcus agnetis</name>
    <dbReference type="NCBI Taxonomy" id="985762"/>
    <lineage>
        <taxon>Bacteria</taxon>
        <taxon>Bacillati</taxon>
        <taxon>Bacillota</taxon>
        <taxon>Bacilli</taxon>
        <taxon>Bacillales</taxon>
        <taxon>Staphylococcaceae</taxon>
        <taxon>Staphylococcus</taxon>
    </lineage>
</organism>
<dbReference type="Gene3D" id="3.10.20.120">
    <property type="match status" value="1"/>
</dbReference>
<keyword evidence="3" id="KW-0800">Toxin</keyword>
<evidence type="ECO:0000256" key="4">
    <source>
        <dbReference type="ARBA" id="ARBA00022729"/>
    </source>
</evidence>
<keyword evidence="2" id="KW-0766">Superantigen</keyword>
<dbReference type="InterPro" id="IPR013307">
    <property type="entry name" value="Superantigen_bac"/>
</dbReference>
<dbReference type="PROSITE" id="PS00277">
    <property type="entry name" value="STAPH_STREP_TOXIN_1"/>
    <property type="match status" value="1"/>
</dbReference>
<dbReference type="Proteomes" id="UP000646308">
    <property type="component" value="Unassembled WGS sequence"/>
</dbReference>
<keyword evidence="4" id="KW-0732">Signal</keyword>
<keyword evidence="5" id="KW-0260">Enterotoxin</keyword>
<dbReference type="Gene3D" id="2.40.50.110">
    <property type="match status" value="1"/>
</dbReference>
<sequence>MLKYFKVHILLIIFLAIFLITVLFSPFTNAVSNDVPEKLHKKSELDTTQLHNLSSFYKDKSWLINVEDKVNKDQLLSNDLIYTEVPNPSLMTDALKVEFEDGKISNQFKGQKVDIFGISYANNCVGLVGNKTACMYGGVTQHDNNQLNEERQIGINIFRDGSQQIMKNIKTRKKQVTLQELDIKTRNILEEQSKIYNQSTSDIQKGYVHFHSHNQMEPNYFYDLYDFNGKSGSDFFRFYNDNIIVRSSNYHIDVYLFTR</sequence>
<evidence type="ECO:0000259" key="8">
    <source>
        <dbReference type="Pfam" id="PF02876"/>
    </source>
</evidence>
<gene>
    <name evidence="9" type="ORF">GLV84_02930</name>
</gene>
<keyword evidence="6" id="KW-1015">Disulfide bond</keyword>
<reference evidence="9" key="1">
    <citation type="submission" date="2019-11" db="EMBL/GenBank/DDBJ databases">
        <title>Whole genome comparisons of Staphylococcus agnetis isolates from cattle and chickens.</title>
        <authorList>
            <person name="Rhoads D."/>
            <person name="Shwani A."/>
            <person name="Adkins P."/>
            <person name="Calcutt M."/>
            <person name="Middleton J."/>
        </authorList>
    </citation>
    <scope>NUCLEOTIDE SEQUENCE</scope>
    <source>
        <strain evidence="9">1387</strain>
    </source>
</reference>
<evidence type="ECO:0000256" key="1">
    <source>
        <dbReference type="ARBA" id="ARBA00008401"/>
    </source>
</evidence>
<name>A0A2T4MCS3_9STAP</name>
<comment type="similarity">
    <text evidence="1">Belongs to the staphylococcal/streptococcal toxin family.</text>
</comment>
<dbReference type="InterPro" id="IPR008992">
    <property type="entry name" value="Enterotoxin"/>
</dbReference>